<dbReference type="EC" id="4.4.1.19" evidence="2"/>
<evidence type="ECO:0000313" key="2">
    <source>
        <dbReference type="EMBL" id="EQD53524.1"/>
    </source>
</evidence>
<proteinExistence type="inferred from homology"/>
<accession>T1BJU2</accession>
<dbReference type="InterPro" id="IPR013785">
    <property type="entry name" value="Aldolase_TIM"/>
</dbReference>
<organism evidence="2">
    <name type="scientific">mine drainage metagenome</name>
    <dbReference type="NCBI Taxonomy" id="410659"/>
    <lineage>
        <taxon>unclassified sequences</taxon>
        <taxon>metagenomes</taxon>
        <taxon>ecological metagenomes</taxon>
    </lineage>
</organism>
<reference evidence="2" key="1">
    <citation type="submission" date="2013-08" db="EMBL/GenBank/DDBJ databases">
        <authorList>
            <person name="Mendez C."/>
            <person name="Richter M."/>
            <person name="Ferrer M."/>
            <person name="Sanchez J."/>
        </authorList>
    </citation>
    <scope>NUCLEOTIDE SEQUENCE</scope>
</reference>
<comment type="caution">
    <text evidence="2">The sequence shown here is derived from an EMBL/GenBank/DDBJ whole genome shotgun (WGS) entry which is preliminary data.</text>
</comment>
<dbReference type="InterPro" id="IPR036390">
    <property type="entry name" value="WH_DNA-bd_sf"/>
</dbReference>
<dbReference type="Pfam" id="PF13730">
    <property type="entry name" value="HTH_36"/>
    <property type="match status" value="1"/>
</dbReference>
<dbReference type="InterPro" id="IPR036112">
    <property type="entry name" value="ComA_synth_sf"/>
</dbReference>
<dbReference type="EMBL" id="AUZX01008966">
    <property type="protein sequence ID" value="EQD53524.1"/>
    <property type="molecule type" value="Genomic_DNA"/>
</dbReference>
<gene>
    <name evidence="2" type="ORF">B1A_12355</name>
</gene>
<dbReference type="AlphaFoldDB" id="T1BJU2"/>
<dbReference type="InterPro" id="IPR003830">
    <property type="entry name" value="ComA_synth"/>
</dbReference>
<dbReference type="Pfam" id="PF02679">
    <property type="entry name" value="ComA"/>
    <property type="match status" value="1"/>
</dbReference>
<evidence type="ECO:0000256" key="1">
    <source>
        <dbReference type="ARBA" id="ARBA00010424"/>
    </source>
</evidence>
<dbReference type="SUPFAM" id="SSF46785">
    <property type="entry name" value="Winged helix' DNA-binding domain"/>
    <property type="match status" value="1"/>
</dbReference>
<sequence length="128" mass="14597">SCEIDRLMFEAPNERQQIELILRFGSRINLGNISFNSIAALASQRFGLRGDTFSDNRIVENFDGSPATRFVYHIIKNSIASDQATLMKITGMSRRTVQNSITELIGKSLIKEHTDLRDLRRKVYSCRT</sequence>
<protein>
    <submittedName>
        <fullName evidence="2">(2R)-phospho-3-sulfolactate synthase, ComA</fullName>
        <ecNumber evidence="2">4.4.1.19</ecNumber>
    </submittedName>
</protein>
<keyword evidence="2" id="KW-0456">Lyase</keyword>
<name>T1BJU2_9ZZZZ</name>
<dbReference type="Gene3D" id="3.20.20.70">
    <property type="entry name" value="Aldolase class I"/>
    <property type="match status" value="1"/>
</dbReference>
<feature type="non-terminal residue" evidence="2">
    <location>
        <position position="1"/>
    </location>
</feature>
<dbReference type="SUPFAM" id="SSF102110">
    <property type="entry name" value="(2r)-phospho-3-sulfolactate synthase ComA"/>
    <property type="match status" value="1"/>
</dbReference>
<dbReference type="GO" id="GO:0043817">
    <property type="term" value="F:phosphosulfolactate synthase activity"/>
    <property type="evidence" value="ECO:0007669"/>
    <property type="project" value="UniProtKB-EC"/>
</dbReference>
<comment type="similarity">
    <text evidence="1">Belongs to the phosphosulfolactate synthase family.</text>
</comment>
<reference evidence="2" key="2">
    <citation type="journal article" date="2014" name="ISME J.">
        <title>Microbial stratification in low pH oxic and suboxic macroscopic growths along an acid mine drainage.</title>
        <authorList>
            <person name="Mendez-Garcia C."/>
            <person name="Mesa V."/>
            <person name="Sprenger R.R."/>
            <person name="Richter M."/>
            <person name="Diez M.S."/>
            <person name="Solano J."/>
            <person name="Bargiela R."/>
            <person name="Golyshina O.V."/>
            <person name="Manteca A."/>
            <person name="Ramos J.L."/>
            <person name="Gallego J.R."/>
            <person name="Llorente I."/>
            <person name="Martins Dos Santos V.A."/>
            <person name="Jensen O.N."/>
            <person name="Pelaez A.I."/>
            <person name="Sanchez J."/>
            <person name="Ferrer M."/>
        </authorList>
    </citation>
    <scope>NUCLEOTIDE SEQUENCE</scope>
</reference>